<organism evidence="5">
    <name type="scientific">Amphimedon queenslandica</name>
    <name type="common">Sponge</name>
    <dbReference type="NCBI Taxonomy" id="400682"/>
    <lineage>
        <taxon>Eukaryota</taxon>
        <taxon>Metazoa</taxon>
        <taxon>Porifera</taxon>
        <taxon>Demospongiae</taxon>
        <taxon>Heteroscleromorpha</taxon>
        <taxon>Haplosclerida</taxon>
        <taxon>Niphatidae</taxon>
        <taxon>Amphimedon</taxon>
    </lineage>
</organism>
<keyword evidence="1" id="KW-1015">Disulfide bond</keyword>
<dbReference type="GO" id="GO:0007160">
    <property type="term" value="P:cell-matrix adhesion"/>
    <property type="evidence" value="ECO:0007669"/>
    <property type="project" value="InterPro"/>
</dbReference>
<feature type="signal peptide" evidence="3">
    <location>
        <begin position="1"/>
        <end position="21"/>
    </location>
</feature>
<dbReference type="PANTHER" id="PTHR13802">
    <property type="entry name" value="MUCIN 4-RELATED"/>
    <property type="match status" value="1"/>
</dbReference>
<evidence type="ECO:0000256" key="1">
    <source>
        <dbReference type="ARBA" id="ARBA00023157"/>
    </source>
</evidence>
<evidence type="ECO:0000313" key="5">
    <source>
        <dbReference type="EnsemblMetazoa" id="Aqu2.1.39912_001"/>
    </source>
</evidence>
<dbReference type="AlphaFoldDB" id="A0A1X7VIN5"/>
<keyword evidence="3" id="KW-0732">Signal</keyword>
<accession>A0A1X7VIN5</accession>
<dbReference type="PANTHER" id="PTHR13802:SF52">
    <property type="entry name" value="MUCIN-4"/>
    <property type="match status" value="1"/>
</dbReference>
<protein>
    <recommendedName>
        <fullName evidence="4">NIDO domain-containing protein</fullName>
    </recommendedName>
</protein>
<dbReference type="InterPro" id="IPR003886">
    <property type="entry name" value="NIDO_dom"/>
</dbReference>
<feature type="domain" description="NIDO" evidence="4">
    <location>
        <begin position="37"/>
        <end position="170"/>
    </location>
</feature>
<reference evidence="5" key="1">
    <citation type="submission" date="2017-05" db="UniProtKB">
        <authorList>
            <consortium name="EnsemblMetazoa"/>
        </authorList>
    </citation>
    <scope>IDENTIFICATION</scope>
</reference>
<evidence type="ECO:0000256" key="2">
    <source>
        <dbReference type="SAM" id="MobiDB-lite"/>
    </source>
</evidence>
<dbReference type="InterPro" id="IPR051495">
    <property type="entry name" value="Epithelial_Barrier/Signaling"/>
</dbReference>
<evidence type="ECO:0000259" key="4">
    <source>
        <dbReference type="Pfam" id="PF06119"/>
    </source>
</evidence>
<dbReference type="Pfam" id="PF06119">
    <property type="entry name" value="NIDO"/>
    <property type="match status" value="1"/>
</dbReference>
<evidence type="ECO:0000256" key="3">
    <source>
        <dbReference type="SAM" id="SignalP"/>
    </source>
</evidence>
<sequence>MMMIVFVILIYFNGLLVSSEGNYLPFLNPTDYSTHNTTRYTYSYPRLFPIATPVIAPYWDDSDLRVGGEVRYAVITPATNLSLCNQVNDYLSTSTSSSVSVEWILWAYWKDSNHYQVVLAFQSTATYAVFIYKCGLIRWTEFRASVGINSGDGYYINHPSSRANNVTDIDCDGTMSGWSNVIYRLDQGYQTITKFEFLSITSHSITVSWELSIPDINSALILSVSDSRETVNDTIIDVTGYNNYTYNDTKWGCFCRGVYTFKLILAAKYRCNNESRKRSQSPTPHDPIVPVDIPVQTEVNAAYEMKQRRRNQIETSNEIQISQNCSYADATNVDETIYDAIPQLPQEIPPEPDTPHLYDDESAAQYEIPCPTVNQ</sequence>
<dbReference type="EnsemblMetazoa" id="Aqu2.1.39912_001">
    <property type="protein sequence ID" value="Aqu2.1.39912_001"/>
    <property type="gene ID" value="Aqu2.1.39912"/>
</dbReference>
<feature type="chain" id="PRO_5010874244" description="NIDO domain-containing protein" evidence="3">
    <location>
        <begin position="22"/>
        <end position="375"/>
    </location>
</feature>
<name>A0A1X7VIN5_AMPQE</name>
<feature type="region of interest" description="Disordered" evidence="2">
    <location>
        <begin position="345"/>
        <end position="375"/>
    </location>
</feature>
<proteinExistence type="predicted"/>
<dbReference type="InParanoid" id="A0A1X7VIN5"/>